<dbReference type="CDD" id="cd11540">
    <property type="entry name" value="NTP-PPase_u3"/>
    <property type="match status" value="1"/>
</dbReference>
<dbReference type="OrthoDB" id="706686at2"/>
<organism evidence="1 2">
    <name type="scientific">Suicoccus acidiformans</name>
    <dbReference type="NCBI Taxonomy" id="2036206"/>
    <lineage>
        <taxon>Bacteria</taxon>
        <taxon>Bacillati</taxon>
        <taxon>Bacillota</taxon>
        <taxon>Bacilli</taxon>
        <taxon>Lactobacillales</taxon>
        <taxon>Aerococcaceae</taxon>
        <taxon>Suicoccus</taxon>
    </lineage>
</organism>
<dbReference type="AlphaFoldDB" id="A0A347WIL9"/>
<keyword evidence="2" id="KW-1185">Reference proteome</keyword>
<dbReference type="Proteomes" id="UP000263232">
    <property type="component" value="Chromosome"/>
</dbReference>
<evidence type="ECO:0008006" key="3">
    <source>
        <dbReference type="Google" id="ProtNLM"/>
    </source>
</evidence>
<protein>
    <recommendedName>
        <fullName evidence="3">NTP pyrophosphohydrolase MazG putative catalytic core domain-containing protein</fullName>
    </recommendedName>
</protein>
<reference evidence="1 2" key="1">
    <citation type="submission" date="2017-09" db="EMBL/GenBank/DDBJ databases">
        <title>Complete genome sequence of Oxytococcus suis strain ZY16052.</title>
        <authorList>
            <person name="Li F."/>
        </authorList>
    </citation>
    <scope>NUCLEOTIDE SEQUENCE [LARGE SCALE GENOMIC DNA]</scope>
    <source>
        <strain evidence="1 2">ZY16052</strain>
    </source>
</reference>
<evidence type="ECO:0000313" key="1">
    <source>
        <dbReference type="EMBL" id="AXY24926.1"/>
    </source>
</evidence>
<dbReference type="EMBL" id="CP023434">
    <property type="protein sequence ID" value="AXY24926.1"/>
    <property type="molecule type" value="Genomic_DNA"/>
</dbReference>
<name>A0A347WIL9_9LACT</name>
<sequence length="102" mass="11464">MLDKYEKSISEWSIARNLHTQDPNAQFTKVEEEVAEIGEALESGDKTELMDAIGDTFVTIVILAQQSGLSFLDCVRMAYNEIKDRKGQLIDGVFVKEADLHD</sequence>
<dbReference type="Pfam" id="PF01503">
    <property type="entry name" value="PRA-PH"/>
    <property type="match status" value="1"/>
</dbReference>
<proteinExistence type="predicted"/>
<accession>A0A347WIL9</accession>
<dbReference type="RefSeq" id="WP_118989848.1">
    <property type="nucleotide sequence ID" value="NZ_CP023434.1"/>
</dbReference>
<dbReference type="Gene3D" id="1.10.287.1080">
    <property type="entry name" value="MazG-like"/>
    <property type="match status" value="1"/>
</dbReference>
<gene>
    <name evidence="1" type="ORF">CL176_02180</name>
</gene>
<dbReference type="KEGG" id="abae:CL176_02180"/>
<evidence type="ECO:0000313" key="2">
    <source>
        <dbReference type="Proteomes" id="UP000263232"/>
    </source>
</evidence>
<dbReference type="InterPro" id="IPR021130">
    <property type="entry name" value="PRib-ATP_PPHydrolase-like"/>
</dbReference>
<dbReference type="SUPFAM" id="SSF101386">
    <property type="entry name" value="all-alpha NTP pyrophosphatases"/>
    <property type="match status" value="1"/>
</dbReference>